<evidence type="ECO:0000313" key="1">
    <source>
        <dbReference type="EMBL" id="KAF2169571.1"/>
    </source>
</evidence>
<dbReference type="RefSeq" id="XP_033670460.1">
    <property type="nucleotide sequence ID" value="XM_033805178.1"/>
</dbReference>
<dbReference type="AlphaFoldDB" id="A0A6A6CR71"/>
<dbReference type="EMBL" id="ML993587">
    <property type="protein sequence ID" value="KAF2169571.1"/>
    <property type="molecule type" value="Genomic_DNA"/>
</dbReference>
<keyword evidence="2" id="KW-1185">Reference proteome</keyword>
<organism evidence="1 2">
    <name type="scientific">Zasmidium cellare ATCC 36951</name>
    <dbReference type="NCBI Taxonomy" id="1080233"/>
    <lineage>
        <taxon>Eukaryota</taxon>
        <taxon>Fungi</taxon>
        <taxon>Dikarya</taxon>
        <taxon>Ascomycota</taxon>
        <taxon>Pezizomycotina</taxon>
        <taxon>Dothideomycetes</taxon>
        <taxon>Dothideomycetidae</taxon>
        <taxon>Mycosphaerellales</taxon>
        <taxon>Mycosphaerellaceae</taxon>
        <taxon>Zasmidium</taxon>
    </lineage>
</organism>
<dbReference type="Proteomes" id="UP000799537">
    <property type="component" value="Unassembled WGS sequence"/>
</dbReference>
<sequence>MAAAKAVPTGLYADNISIASSDLVKIHVGGASPDEVSVHRDVICSTSEFLKNVNWLYTGIVRVVEGQLGSAKEYTLLGQLYLIGTTLKDAKFRNAIVSVLLRSAREPKSGSAKCLPNHSCINSAYNPAYLAAGLDQRALQRALVEIYASEEDSAYLLAVKDKVERNFLSDLSMRLMEMRLAKHKNMFEVRDCAFHEHKPKEKCEVQQPAKNRRREQ</sequence>
<gene>
    <name evidence="1" type="ORF">M409DRAFT_19982</name>
</gene>
<reference evidence="1" key="1">
    <citation type="journal article" date="2020" name="Stud. Mycol.">
        <title>101 Dothideomycetes genomes: a test case for predicting lifestyles and emergence of pathogens.</title>
        <authorList>
            <person name="Haridas S."/>
            <person name="Albert R."/>
            <person name="Binder M."/>
            <person name="Bloem J."/>
            <person name="Labutti K."/>
            <person name="Salamov A."/>
            <person name="Andreopoulos B."/>
            <person name="Baker S."/>
            <person name="Barry K."/>
            <person name="Bills G."/>
            <person name="Bluhm B."/>
            <person name="Cannon C."/>
            <person name="Castanera R."/>
            <person name="Culley D."/>
            <person name="Daum C."/>
            <person name="Ezra D."/>
            <person name="Gonzalez J."/>
            <person name="Henrissat B."/>
            <person name="Kuo A."/>
            <person name="Liang C."/>
            <person name="Lipzen A."/>
            <person name="Lutzoni F."/>
            <person name="Magnuson J."/>
            <person name="Mondo S."/>
            <person name="Nolan M."/>
            <person name="Ohm R."/>
            <person name="Pangilinan J."/>
            <person name="Park H.-J."/>
            <person name="Ramirez L."/>
            <person name="Alfaro M."/>
            <person name="Sun H."/>
            <person name="Tritt A."/>
            <person name="Yoshinaga Y."/>
            <person name="Zwiers L.-H."/>
            <person name="Turgeon B."/>
            <person name="Goodwin S."/>
            <person name="Spatafora J."/>
            <person name="Crous P."/>
            <person name="Grigoriev I."/>
        </authorList>
    </citation>
    <scope>NUCLEOTIDE SEQUENCE</scope>
    <source>
        <strain evidence="1">ATCC 36951</strain>
    </source>
</reference>
<evidence type="ECO:0000313" key="2">
    <source>
        <dbReference type="Proteomes" id="UP000799537"/>
    </source>
</evidence>
<protein>
    <submittedName>
        <fullName evidence="1">Uncharacterized protein</fullName>
    </submittedName>
</protein>
<name>A0A6A6CR71_ZASCE</name>
<accession>A0A6A6CR71</accession>
<dbReference type="GeneID" id="54558450"/>
<proteinExistence type="predicted"/>